<dbReference type="InterPro" id="IPR049208">
    <property type="entry name" value="DUF6819"/>
</dbReference>
<evidence type="ECO:0000313" key="3">
    <source>
        <dbReference type="EMBL" id="HIZ15622.1"/>
    </source>
</evidence>
<reference evidence="3" key="1">
    <citation type="journal article" date="2021" name="PeerJ">
        <title>Extensive microbial diversity within the chicken gut microbiome revealed by metagenomics and culture.</title>
        <authorList>
            <person name="Gilroy R."/>
            <person name="Ravi A."/>
            <person name="Getino M."/>
            <person name="Pursley I."/>
            <person name="Horton D.L."/>
            <person name="Alikhan N.F."/>
            <person name="Baker D."/>
            <person name="Gharbi K."/>
            <person name="Hall N."/>
            <person name="Watson M."/>
            <person name="Adriaenssens E.M."/>
            <person name="Foster-Nyarko E."/>
            <person name="Jarju S."/>
            <person name="Secka A."/>
            <person name="Antonio M."/>
            <person name="Oren A."/>
            <person name="Chaudhuri R.R."/>
            <person name="La Ragione R."/>
            <person name="Hildebrand F."/>
            <person name="Pallen M.J."/>
        </authorList>
    </citation>
    <scope>NUCLEOTIDE SEQUENCE</scope>
    <source>
        <strain evidence="3">ChiHjej11B10-19426</strain>
    </source>
</reference>
<dbReference type="Gene3D" id="2.160.10.10">
    <property type="entry name" value="Hexapeptide repeat proteins"/>
    <property type="match status" value="1"/>
</dbReference>
<feature type="domain" description="DUF6819" evidence="2">
    <location>
        <begin position="448"/>
        <end position="577"/>
    </location>
</feature>
<dbReference type="Pfam" id="PF20683">
    <property type="entry name" value="DUF6819"/>
    <property type="match status" value="1"/>
</dbReference>
<name>A0A9D2DEM9_9BACT</name>
<protein>
    <submittedName>
        <fullName evidence="3">DUF4954 family protein</fullName>
    </submittedName>
</protein>
<dbReference type="AlphaFoldDB" id="A0A9D2DEM9"/>
<evidence type="ECO:0000259" key="2">
    <source>
        <dbReference type="Pfam" id="PF20683"/>
    </source>
</evidence>
<reference evidence="3" key="2">
    <citation type="submission" date="2021-04" db="EMBL/GenBank/DDBJ databases">
        <authorList>
            <person name="Gilroy R."/>
        </authorList>
    </citation>
    <scope>NUCLEOTIDE SEQUENCE</scope>
    <source>
        <strain evidence="3">ChiHjej11B10-19426</strain>
    </source>
</reference>
<sequence>MNEYQPLSADQRRQLAAQGCTADDWDRILVTEDFSPACIAHCGFGGEVRIAGEVTLRNVGTLANCDIRRGARIEQTAVVETVGRSSFGCGTPVAVINEGGGREVPLYPALTAQTAYLIALFRHRPEVAERLGRMIEREYTVPAASSMGTIGERASIRACGILRNVCIGPDAVLEGVSSLANGTVCSHAGQRTYLGADVRLRDFIVCGNSIVENGTTGERCFFGNGTHASALSVTDSLLFAGSHCENGELCSVLAGPYTISHHKSTLLIAGLFSFFNAGSGTNQSNHLLKSGPVHQGIHQRGCKYGSDAYMMLPALDGAFTTVIGRHKCHPDTSSFPFSLLIEQEGQSWLMPAANLAACGPKRDFAKWPARDRRDAHATDLIRFEAENPYLAERIARGLALCEELQAKATGDVVIHQRLRIRTAMLRRGIRLYRLAYERQLGAMLAASKTPDPLGEGGWTDLCGLYMPVAVVNALLEAIADGSCASLEHVTAALRDADARYPHYAAGWALARLTEQLGHTPTPGEIETARAAGLAAAEQLDALAADDLRAENAPSMAVGYGLDMADEEARMADFHTVRNL</sequence>
<feature type="domain" description="DUF4954" evidence="1">
    <location>
        <begin position="48"/>
        <end position="404"/>
    </location>
</feature>
<evidence type="ECO:0000313" key="4">
    <source>
        <dbReference type="Proteomes" id="UP000824014"/>
    </source>
</evidence>
<accession>A0A9D2DEM9</accession>
<comment type="caution">
    <text evidence="3">The sequence shown here is derived from an EMBL/GenBank/DDBJ whole genome shotgun (WGS) entry which is preliminary data.</text>
</comment>
<proteinExistence type="predicted"/>
<dbReference type="Proteomes" id="UP000824014">
    <property type="component" value="Unassembled WGS sequence"/>
</dbReference>
<gene>
    <name evidence="3" type="ORF">H9816_06910</name>
</gene>
<dbReference type="EMBL" id="DXCC01000023">
    <property type="protein sequence ID" value="HIZ15622.1"/>
    <property type="molecule type" value="Genomic_DNA"/>
</dbReference>
<evidence type="ECO:0000259" key="1">
    <source>
        <dbReference type="Pfam" id="PF16314"/>
    </source>
</evidence>
<dbReference type="Pfam" id="PF16314">
    <property type="entry name" value="DUF4954"/>
    <property type="match status" value="1"/>
</dbReference>
<organism evidence="3 4">
    <name type="scientific">Candidatus Tidjanibacter faecipullorum</name>
    <dbReference type="NCBI Taxonomy" id="2838766"/>
    <lineage>
        <taxon>Bacteria</taxon>
        <taxon>Pseudomonadati</taxon>
        <taxon>Bacteroidota</taxon>
        <taxon>Bacteroidia</taxon>
        <taxon>Bacteroidales</taxon>
        <taxon>Rikenellaceae</taxon>
        <taxon>Tidjanibacter</taxon>
    </lineage>
</organism>
<dbReference type="InterPro" id="IPR032533">
    <property type="entry name" value="DUF4954"/>
</dbReference>